<feature type="transmembrane region" description="Helical" evidence="7">
    <location>
        <begin position="221"/>
        <end position="240"/>
    </location>
</feature>
<organism evidence="9 10">
    <name type="scientific">Sulfobacillus thermotolerans</name>
    <dbReference type="NCBI Taxonomy" id="338644"/>
    <lineage>
        <taxon>Bacteria</taxon>
        <taxon>Bacillati</taxon>
        <taxon>Bacillota</taxon>
        <taxon>Clostridia</taxon>
        <taxon>Eubacteriales</taxon>
        <taxon>Clostridiales Family XVII. Incertae Sedis</taxon>
        <taxon>Sulfobacillus</taxon>
    </lineage>
</organism>
<evidence type="ECO:0000256" key="7">
    <source>
        <dbReference type="SAM" id="Phobius"/>
    </source>
</evidence>
<dbReference type="Pfam" id="PF00324">
    <property type="entry name" value="AA_permease"/>
    <property type="match status" value="1"/>
</dbReference>
<accession>A0ABM6RRU7</accession>
<protein>
    <submittedName>
        <fullName evidence="9">Amino acid permease</fullName>
    </submittedName>
</protein>
<evidence type="ECO:0000313" key="9">
    <source>
        <dbReference type="EMBL" id="AUW94031.1"/>
    </source>
</evidence>
<feature type="transmembrane region" description="Helical" evidence="7">
    <location>
        <begin position="415"/>
        <end position="437"/>
    </location>
</feature>
<evidence type="ECO:0000259" key="8">
    <source>
        <dbReference type="Pfam" id="PF00324"/>
    </source>
</evidence>
<feature type="transmembrane region" description="Helical" evidence="7">
    <location>
        <begin position="130"/>
        <end position="155"/>
    </location>
</feature>
<evidence type="ECO:0000256" key="2">
    <source>
        <dbReference type="ARBA" id="ARBA00022448"/>
    </source>
</evidence>
<comment type="subcellular location">
    <subcellularLocation>
        <location evidence="1">Membrane</location>
        <topology evidence="1">Multi-pass membrane protein</topology>
    </subcellularLocation>
</comment>
<dbReference type="PANTHER" id="PTHR43495:SF5">
    <property type="entry name" value="GAMMA-AMINOBUTYRIC ACID PERMEASE"/>
    <property type="match status" value="1"/>
</dbReference>
<feature type="transmembrane region" description="Helical" evidence="7">
    <location>
        <begin position="375"/>
        <end position="394"/>
    </location>
</feature>
<dbReference type="Gene3D" id="1.20.1740.10">
    <property type="entry name" value="Amino acid/polyamine transporter I"/>
    <property type="match status" value="1"/>
</dbReference>
<proteinExistence type="predicted"/>
<keyword evidence="3 7" id="KW-0812">Transmembrane</keyword>
<feature type="domain" description="Amino acid permease/ SLC12A" evidence="8">
    <location>
        <begin position="31"/>
        <end position="436"/>
    </location>
</feature>
<evidence type="ECO:0000256" key="5">
    <source>
        <dbReference type="ARBA" id="ARBA00022989"/>
    </source>
</evidence>
<evidence type="ECO:0000256" key="1">
    <source>
        <dbReference type="ARBA" id="ARBA00004141"/>
    </source>
</evidence>
<keyword evidence="6 7" id="KW-0472">Membrane</keyword>
<feature type="transmembrane region" description="Helical" evidence="7">
    <location>
        <begin position="30"/>
        <end position="51"/>
    </location>
</feature>
<keyword evidence="10" id="KW-1185">Reference proteome</keyword>
<evidence type="ECO:0000313" key="10">
    <source>
        <dbReference type="Proteomes" id="UP000325292"/>
    </source>
</evidence>
<sequence>MSIKSGKFGARLKKAKHTHAFQKSLRAPTLTLLTIGGIMGSGLFMASGLAMRMAGPVILVFFAVAAVAMYLEISALAEMSIASPTPGSFLNYTKLVLGPGWTFVAGWIFWFSSVLTMSSEVTAASLFSRLWFPSIPLWTWSLAYSIFIIAVNFVSVRGFGTVENVMAGIKSTAVLSFLIIGVLSVTHVLPMTPPLVAPHGFRSLLHHGGWIPNGWLHASPALLLVLFAYAGTGVIGLAAAETKNPTTTIARAVRWTVALIVLMYMGSMFLILNLVPWDKMSSQISPFVLAIRATHVPYGGFVMNFVLLFAVLSTMNAALYSNVRVLYGLSHAHQAPGVLGRLNAKGIPANAIWMSAGLLALTIILAYVLPQKAYAYLVTATGFQAMFIWFMVLLTQLHYRPYLQKHHPDRLTYKLWGFPYTTYFVILIVFIALATSPLATGEAMGAIVGFGGIVVAWIVWLWLRPRILSALHNEP</sequence>
<feature type="transmembrane region" description="Helical" evidence="7">
    <location>
        <begin position="57"/>
        <end position="77"/>
    </location>
</feature>
<evidence type="ECO:0000256" key="6">
    <source>
        <dbReference type="ARBA" id="ARBA00023136"/>
    </source>
</evidence>
<dbReference type="PIRSF" id="PIRSF006060">
    <property type="entry name" value="AA_transporter"/>
    <property type="match status" value="1"/>
</dbReference>
<evidence type="ECO:0000256" key="3">
    <source>
        <dbReference type="ARBA" id="ARBA00022692"/>
    </source>
</evidence>
<feature type="transmembrane region" description="Helical" evidence="7">
    <location>
        <begin position="351"/>
        <end position="369"/>
    </location>
</feature>
<keyword evidence="4" id="KW-0029">Amino-acid transport</keyword>
<gene>
    <name evidence="9" type="ORF">BXT84_08775</name>
</gene>
<dbReference type="Proteomes" id="UP000325292">
    <property type="component" value="Chromosome"/>
</dbReference>
<dbReference type="PANTHER" id="PTHR43495">
    <property type="entry name" value="GABA PERMEASE"/>
    <property type="match status" value="1"/>
</dbReference>
<feature type="transmembrane region" description="Helical" evidence="7">
    <location>
        <begin position="167"/>
        <end position="189"/>
    </location>
</feature>
<feature type="transmembrane region" description="Helical" evidence="7">
    <location>
        <begin position="443"/>
        <end position="463"/>
    </location>
</feature>
<feature type="transmembrane region" description="Helical" evidence="7">
    <location>
        <begin position="89"/>
        <end position="110"/>
    </location>
</feature>
<dbReference type="InterPro" id="IPR004841">
    <property type="entry name" value="AA-permease/SLC12A_dom"/>
</dbReference>
<keyword evidence="2" id="KW-0813">Transport</keyword>
<reference evidence="9 10" key="1">
    <citation type="journal article" date="2019" name="Sci. Rep.">
        <title>Sulfobacillus thermotolerans: new insights into resistance and metabolic capacities of acidophilic chemolithotrophs.</title>
        <authorList>
            <person name="Panyushkina A.E."/>
            <person name="Babenko V.V."/>
            <person name="Nikitina A.S."/>
            <person name="Selezneva O.V."/>
            <person name="Tsaplina I.A."/>
            <person name="Letarova M.A."/>
            <person name="Kostryukova E.S."/>
            <person name="Letarov A.V."/>
        </authorList>
    </citation>
    <scope>NUCLEOTIDE SEQUENCE [LARGE SCALE GENOMIC DNA]</scope>
    <source>
        <strain evidence="9 10">Kr1</strain>
    </source>
</reference>
<evidence type="ECO:0000256" key="4">
    <source>
        <dbReference type="ARBA" id="ARBA00022970"/>
    </source>
</evidence>
<keyword evidence="5 7" id="KW-1133">Transmembrane helix</keyword>
<name>A0ABM6RRU7_9FIRM</name>
<dbReference type="EMBL" id="CP019454">
    <property type="protein sequence ID" value="AUW94031.1"/>
    <property type="molecule type" value="Genomic_DNA"/>
</dbReference>
<feature type="transmembrane region" description="Helical" evidence="7">
    <location>
        <begin position="252"/>
        <end position="275"/>
    </location>
</feature>
<feature type="transmembrane region" description="Helical" evidence="7">
    <location>
        <begin position="295"/>
        <end position="320"/>
    </location>
</feature>